<keyword evidence="6 12" id="KW-0547">Nucleotide-binding</keyword>
<evidence type="ECO:0000256" key="7">
    <source>
        <dbReference type="ARBA" id="ARBA00022840"/>
    </source>
</evidence>
<dbReference type="SUPFAM" id="SSF52374">
    <property type="entry name" value="Nucleotidylyl transferase"/>
    <property type="match status" value="1"/>
</dbReference>
<comment type="catalytic activity">
    <reaction evidence="11">
        <text>tRNA(Glu) + L-glutamate + ATP = L-glutamyl-tRNA(Glu) + AMP + diphosphate</text>
        <dbReference type="Rhea" id="RHEA:23540"/>
        <dbReference type="Rhea" id="RHEA-COMP:9663"/>
        <dbReference type="Rhea" id="RHEA-COMP:9680"/>
        <dbReference type="ChEBI" id="CHEBI:29985"/>
        <dbReference type="ChEBI" id="CHEBI:30616"/>
        <dbReference type="ChEBI" id="CHEBI:33019"/>
        <dbReference type="ChEBI" id="CHEBI:78442"/>
        <dbReference type="ChEBI" id="CHEBI:78520"/>
        <dbReference type="ChEBI" id="CHEBI:456215"/>
        <dbReference type="EC" id="6.1.1.17"/>
    </reaction>
</comment>
<dbReference type="PROSITE" id="PS00178">
    <property type="entry name" value="AA_TRNA_LIGASE_I"/>
    <property type="match status" value="1"/>
</dbReference>
<evidence type="ECO:0000256" key="12">
    <source>
        <dbReference type="RuleBase" id="RU363037"/>
    </source>
</evidence>
<dbReference type="FunFam" id="3.40.50.620:FF:000070">
    <property type="entry name" value="Bifunctional glutamate/proline--tRNA ligase"/>
    <property type="match status" value="1"/>
</dbReference>
<proteinExistence type="inferred from homology"/>
<evidence type="ECO:0000256" key="10">
    <source>
        <dbReference type="ARBA" id="ARBA00030865"/>
    </source>
</evidence>
<dbReference type="InterPro" id="IPR000924">
    <property type="entry name" value="Glu/Gln-tRNA-synth"/>
</dbReference>
<dbReference type="AlphaFoldDB" id="A0A388L7J7"/>
<dbReference type="HAMAP" id="MF_02076">
    <property type="entry name" value="Glu_tRNA_synth_type2"/>
    <property type="match status" value="1"/>
</dbReference>
<dbReference type="PANTHER" id="PTHR43097">
    <property type="entry name" value="GLUTAMINE-TRNA LIGASE"/>
    <property type="match status" value="1"/>
</dbReference>
<dbReference type="InterPro" id="IPR050132">
    <property type="entry name" value="Gln/Glu-tRNA_Ligase"/>
</dbReference>
<dbReference type="Pfam" id="PF20974">
    <property type="entry name" value="tRNA-synt_1c_C2"/>
    <property type="match status" value="1"/>
</dbReference>
<evidence type="ECO:0000313" key="14">
    <source>
        <dbReference type="EMBL" id="GBG78275.1"/>
    </source>
</evidence>
<evidence type="ECO:0000256" key="3">
    <source>
        <dbReference type="ARBA" id="ARBA00012835"/>
    </source>
</evidence>
<keyword evidence="4" id="KW-0963">Cytoplasm</keyword>
<keyword evidence="9 12" id="KW-0030">Aminoacyl-tRNA synthetase</keyword>
<comment type="similarity">
    <text evidence="2">Belongs to the class-I aminoacyl-tRNA synthetase family. Glutamate--tRNA ligase type 2 subfamily.</text>
</comment>
<evidence type="ECO:0000256" key="6">
    <source>
        <dbReference type="ARBA" id="ARBA00022741"/>
    </source>
</evidence>
<accession>A0A388L7J7</accession>
<dbReference type="InterPro" id="IPR049437">
    <property type="entry name" value="tRNA-synt_1c_C2"/>
</dbReference>
<dbReference type="Proteomes" id="UP000265515">
    <property type="component" value="Unassembled WGS sequence"/>
</dbReference>
<dbReference type="GO" id="GO:0004818">
    <property type="term" value="F:glutamate-tRNA ligase activity"/>
    <property type="evidence" value="ECO:0007669"/>
    <property type="project" value="UniProtKB-EC"/>
</dbReference>
<dbReference type="EMBL" id="BFEA01000291">
    <property type="protein sequence ID" value="GBG78275.1"/>
    <property type="molecule type" value="Genomic_DNA"/>
</dbReference>
<dbReference type="InterPro" id="IPR010987">
    <property type="entry name" value="Glutathione-S-Trfase_C-like"/>
</dbReference>
<dbReference type="InterPro" id="IPR036282">
    <property type="entry name" value="Glutathione-S-Trfase_C_sf"/>
</dbReference>
<dbReference type="PRINTS" id="PR00987">
    <property type="entry name" value="TRNASYNTHGLU"/>
</dbReference>
<dbReference type="InterPro" id="IPR004046">
    <property type="entry name" value="GST_C"/>
</dbReference>
<dbReference type="InterPro" id="IPR001412">
    <property type="entry name" value="aa-tRNA-synth_I_CS"/>
</dbReference>
<dbReference type="Gene3D" id="1.20.1050.130">
    <property type="match status" value="1"/>
</dbReference>
<keyword evidence="8 12" id="KW-0648">Protein biosynthesis</keyword>
<dbReference type="InterPro" id="IPR014729">
    <property type="entry name" value="Rossmann-like_a/b/a_fold"/>
</dbReference>
<evidence type="ECO:0000313" key="15">
    <source>
        <dbReference type="Proteomes" id="UP000265515"/>
    </source>
</evidence>
<dbReference type="InterPro" id="IPR020056">
    <property type="entry name" value="Rbsml_bL25/Gln-tRNA_synth_N"/>
</dbReference>
<dbReference type="OMA" id="CPVVDSH"/>
<dbReference type="PANTHER" id="PTHR43097:SF5">
    <property type="entry name" value="GLUTAMATE--TRNA LIGASE"/>
    <property type="match status" value="1"/>
</dbReference>
<name>A0A388L7J7_CHABU</name>
<dbReference type="GO" id="GO:0009791">
    <property type="term" value="P:post-embryonic development"/>
    <property type="evidence" value="ECO:0007669"/>
    <property type="project" value="UniProtKB-ARBA"/>
</dbReference>
<evidence type="ECO:0000256" key="8">
    <source>
        <dbReference type="ARBA" id="ARBA00022917"/>
    </source>
</evidence>
<gene>
    <name evidence="14" type="ORF">CBR_g26306</name>
</gene>
<sequence>MVAARTLHFSQFVPPLAVIAAEKLGGACTVELKPGESAGKNVKPRLVVPSAEGPEEVVEGPALLKFIGVESKLDGLYGAHASQIDEWIDYAPTFSVGAEFEKACASVDGKLGSNKFLVGEQLSLADLAIWEQLLLVGPRWESLRKSPKPKFPKLIRWYNELTEAVPVLAEVALGYAPRGKKGASAAAAAGAAGASQQEKKGGGGKADKVEGSFDVKLPGAEEGKVVTRFPPEASGYLHVGHAKAALLNEYFARMYKGKLLIRFDDTNPAKEKEEYEESILADLARLGIKGDAPVTYTSDYFEQLLQLAERLIKEGKAYVDDTPVEQMRKERMDGIESKRRNATVEENLANWRLMVEGKPEGQVFCLRGKMDMQAANKALRDPVYYRCNQTPHNRTGSKYKLYPTYDFACPYVDSVEGVTHALRSSEYHDRNDQYYRVLDDMGVRKVHIWDFSRLNFVYTLLSKRKLQWFVENGRVDGWDDPRFPTVQGMIRRGLTVEALREFIVSQGASKNLNLMEMDKLWTINKKIVDPVCARHTAVVEEGKVLFTFANGPVEAFVKIIPRHKKYEPAGQKATTFTRSVWIDQADALAVSEGEEVTLMDWGNAFVRKVTKNEDGKVTGLEGDLHPEGSVKTTKLKLTWLPQINDLVLLNLVDFDYLITKKKLEEDDDFLSVLNPVTKMETAAVGDANMRNLKKGEIFQLERKGYFVCDVPYVSPRKPIVLFTVPDGRQRPPPGKLWC</sequence>
<evidence type="ECO:0000259" key="13">
    <source>
        <dbReference type="PROSITE" id="PS50405"/>
    </source>
</evidence>
<comment type="caution">
    <text evidence="14">The sequence shown here is derived from an EMBL/GenBank/DDBJ whole genome shotgun (WGS) entry which is preliminary data.</text>
</comment>
<dbReference type="STRING" id="69332.A0A388L7J7"/>
<evidence type="ECO:0000256" key="9">
    <source>
        <dbReference type="ARBA" id="ARBA00023146"/>
    </source>
</evidence>
<dbReference type="GO" id="GO:0017102">
    <property type="term" value="C:methionyl glutamyl tRNA synthetase complex"/>
    <property type="evidence" value="ECO:0007669"/>
    <property type="project" value="TreeGrafter"/>
</dbReference>
<dbReference type="SUPFAM" id="SSF50715">
    <property type="entry name" value="Ribosomal protein L25-like"/>
    <property type="match status" value="1"/>
</dbReference>
<keyword evidence="5 12" id="KW-0436">Ligase</keyword>
<dbReference type="GO" id="GO:0006424">
    <property type="term" value="P:glutamyl-tRNA aminoacylation"/>
    <property type="evidence" value="ECO:0007669"/>
    <property type="project" value="InterPro"/>
</dbReference>
<dbReference type="SUPFAM" id="SSF47616">
    <property type="entry name" value="GST C-terminal domain-like"/>
    <property type="match status" value="1"/>
</dbReference>
<keyword evidence="15" id="KW-1185">Reference proteome</keyword>
<dbReference type="GO" id="GO:0005829">
    <property type="term" value="C:cytosol"/>
    <property type="evidence" value="ECO:0007669"/>
    <property type="project" value="TreeGrafter"/>
</dbReference>
<dbReference type="PROSITE" id="PS50405">
    <property type="entry name" value="GST_CTER"/>
    <property type="match status" value="1"/>
</dbReference>
<keyword evidence="7 12" id="KW-0067">ATP-binding</keyword>
<dbReference type="InterPro" id="IPR020058">
    <property type="entry name" value="Glu/Gln-tRNA-synth_Ib_cat-dom"/>
</dbReference>
<evidence type="ECO:0000256" key="1">
    <source>
        <dbReference type="ARBA" id="ARBA00004496"/>
    </source>
</evidence>
<evidence type="ECO:0000256" key="4">
    <source>
        <dbReference type="ARBA" id="ARBA00022490"/>
    </source>
</evidence>
<dbReference type="NCBIfam" id="TIGR00463">
    <property type="entry name" value="gltX_arch"/>
    <property type="match status" value="1"/>
</dbReference>
<dbReference type="GO" id="GO:0048608">
    <property type="term" value="P:reproductive structure development"/>
    <property type="evidence" value="ECO:0007669"/>
    <property type="project" value="UniProtKB-ARBA"/>
</dbReference>
<dbReference type="Gene3D" id="2.40.240.10">
    <property type="entry name" value="Ribosomal Protein L25, Chain P"/>
    <property type="match status" value="1"/>
</dbReference>
<dbReference type="InterPro" id="IPR020059">
    <property type="entry name" value="Glu/Gln-tRNA-synth_Ib_codon-bd"/>
</dbReference>
<dbReference type="InterPro" id="IPR004526">
    <property type="entry name" value="Glu-tRNA-synth_arc/euk"/>
</dbReference>
<feature type="domain" description="GST C-terminal" evidence="13">
    <location>
        <begin position="41"/>
        <end position="183"/>
    </location>
</feature>
<dbReference type="Gene3D" id="3.40.50.620">
    <property type="entry name" value="HUPs"/>
    <property type="match status" value="1"/>
</dbReference>
<dbReference type="Pfam" id="PF00749">
    <property type="entry name" value="tRNA-synt_1c"/>
    <property type="match status" value="1"/>
</dbReference>
<dbReference type="GO" id="GO:0005524">
    <property type="term" value="F:ATP binding"/>
    <property type="evidence" value="ECO:0007669"/>
    <property type="project" value="UniProtKB-KW"/>
</dbReference>
<evidence type="ECO:0000256" key="2">
    <source>
        <dbReference type="ARBA" id="ARBA00008927"/>
    </source>
</evidence>
<dbReference type="Pfam" id="PF00043">
    <property type="entry name" value="GST_C"/>
    <property type="match status" value="1"/>
</dbReference>
<evidence type="ECO:0000256" key="11">
    <source>
        <dbReference type="ARBA" id="ARBA00048351"/>
    </source>
</evidence>
<dbReference type="Gramene" id="GBG78275">
    <property type="protein sequence ID" value="GBG78275"/>
    <property type="gene ID" value="CBR_g26306"/>
</dbReference>
<reference evidence="14 15" key="1">
    <citation type="journal article" date="2018" name="Cell">
        <title>The Chara Genome: Secondary Complexity and Implications for Plant Terrestrialization.</title>
        <authorList>
            <person name="Nishiyama T."/>
            <person name="Sakayama H."/>
            <person name="Vries J.D."/>
            <person name="Buschmann H."/>
            <person name="Saint-Marcoux D."/>
            <person name="Ullrich K.K."/>
            <person name="Haas F.B."/>
            <person name="Vanderstraeten L."/>
            <person name="Becker D."/>
            <person name="Lang D."/>
            <person name="Vosolsobe S."/>
            <person name="Rombauts S."/>
            <person name="Wilhelmsson P.K.I."/>
            <person name="Janitza P."/>
            <person name="Kern R."/>
            <person name="Heyl A."/>
            <person name="Rumpler F."/>
            <person name="Villalobos L.I.A.C."/>
            <person name="Clay J.M."/>
            <person name="Skokan R."/>
            <person name="Toyoda A."/>
            <person name="Suzuki Y."/>
            <person name="Kagoshima H."/>
            <person name="Schijlen E."/>
            <person name="Tajeshwar N."/>
            <person name="Catarino B."/>
            <person name="Hetherington A.J."/>
            <person name="Saltykova A."/>
            <person name="Bonnot C."/>
            <person name="Breuninger H."/>
            <person name="Symeonidi A."/>
            <person name="Radhakrishnan G.V."/>
            <person name="Van Nieuwerburgh F."/>
            <person name="Deforce D."/>
            <person name="Chang C."/>
            <person name="Karol K.G."/>
            <person name="Hedrich R."/>
            <person name="Ulvskov P."/>
            <person name="Glockner G."/>
            <person name="Delwiche C.F."/>
            <person name="Petrasek J."/>
            <person name="Van de Peer Y."/>
            <person name="Friml J."/>
            <person name="Beilby M."/>
            <person name="Dolan L."/>
            <person name="Kohara Y."/>
            <person name="Sugano S."/>
            <person name="Fujiyama A."/>
            <person name="Delaux P.-M."/>
            <person name="Quint M."/>
            <person name="TheiBen G."/>
            <person name="Hagemann M."/>
            <person name="Harholt J."/>
            <person name="Dunand C."/>
            <person name="Zachgo S."/>
            <person name="Langdale J."/>
            <person name="Maumus F."/>
            <person name="Straeten D.V.D."/>
            <person name="Gould S.B."/>
            <person name="Rensing S.A."/>
        </authorList>
    </citation>
    <scope>NUCLEOTIDE SEQUENCE [LARGE SCALE GENOMIC DNA]</scope>
    <source>
        <strain evidence="14 15">S276</strain>
    </source>
</reference>
<dbReference type="Pfam" id="PF03950">
    <property type="entry name" value="tRNA-synt_1c_C"/>
    <property type="match status" value="1"/>
</dbReference>
<comment type="subcellular location">
    <subcellularLocation>
        <location evidence="1">Cytoplasm</location>
    </subcellularLocation>
</comment>
<dbReference type="InterPro" id="IPR011035">
    <property type="entry name" value="Ribosomal_bL25/Gln-tRNA_synth"/>
</dbReference>
<evidence type="ECO:0000256" key="5">
    <source>
        <dbReference type="ARBA" id="ARBA00022598"/>
    </source>
</evidence>
<dbReference type="EC" id="6.1.1.17" evidence="3"/>
<organism evidence="14 15">
    <name type="scientific">Chara braunii</name>
    <name type="common">Braun's stonewort</name>
    <dbReference type="NCBI Taxonomy" id="69332"/>
    <lineage>
        <taxon>Eukaryota</taxon>
        <taxon>Viridiplantae</taxon>
        <taxon>Streptophyta</taxon>
        <taxon>Charophyceae</taxon>
        <taxon>Charales</taxon>
        <taxon>Characeae</taxon>
        <taxon>Chara</taxon>
    </lineage>
</organism>
<dbReference type="FunFam" id="2.40.240.10:FF:000004">
    <property type="entry name" value="Glutamyl-tRNA synthetase, cytoplasmic"/>
    <property type="match status" value="1"/>
</dbReference>
<dbReference type="OrthoDB" id="10250478at2759"/>
<protein>
    <recommendedName>
        <fullName evidence="3">glutamate--tRNA ligase</fullName>
        <ecNumber evidence="3">6.1.1.17</ecNumber>
    </recommendedName>
    <alternativeName>
        <fullName evidence="10">Glutamyl-tRNA synthetase</fullName>
    </alternativeName>
</protein>
<dbReference type="CDD" id="cd10289">
    <property type="entry name" value="GST_C_AaRS_like"/>
    <property type="match status" value="1"/>
</dbReference>